<keyword evidence="2" id="KW-0805">Transcription regulation</keyword>
<gene>
    <name evidence="8" type="ORF">KC19_10G005500</name>
</gene>
<evidence type="ECO:0000256" key="6">
    <source>
        <dbReference type="SAM" id="MobiDB-lite"/>
    </source>
</evidence>
<evidence type="ECO:0000259" key="7">
    <source>
        <dbReference type="PROSITE" id="PS50888"/>
    </source>
</evidence>
<name>A0A8T0GM46_CERPU</name>
<dbReference type="GO" id="GO:0003700">
    <property type="term" value="F:DNA-binding transcription factor activity"/>
    <property type="evidence" value="ECO:0007669"/>
    <property type="project" value="TreeGrafter"/>
</dbReference>
<feature type="region of interest" description="Disordered" evidence="6">
    <location>
        <begin position="55"/>
        <end position="83"/>
    </location>
</feature>
<feature type="region of interest" description="Disordered" evidence="6">
    <location>
        <begin position="227"/>
        <end position="259"/>
    </location>
</feature>
<dbReference type="GO" id="GO:0046983">
    <property type="term" value="F:protein dimerization activity"/>
    <property type="evidence" value="ECO:0007669"/>
    <property type="project" value="InterPro"/>
</dbReference>
<dbReference type="Pfam" id="PF22754">
    <property type="entry name" value="bHLH-TF_ACT-like_plant"/>
    <property type="match status" value="1"/>
</dbReference>
<dbReference type="PANTHER" id="PTHR31945">
    <property type="entry name" value="TRANSCRIPTION FACTOR SCREAM2-RELATED"/>
    <property type="match status" value="1"/>
</dbReference>
<dbReference type="PANTHER" id="PTHR31945:SF144">
    <property type="entry name" value="BHLH DOMAIN-CONTAINING PROTEIN"/>
    <property type="match status" value="1"/>
</dbReference>
<proteinExistence type="predicted"/>
<dbReference type="GO" id="GO:0043565">
    <property type="term" value="F:sequence-specific DNA binding"/>
    <property type="evidence" value="ECO:0007669"/>
    <property type="project" value="TreeGrafter"/>
</dbReference>
<feature type="compositionally biased region" description="Polar residues" evidence="6">
    <location>
        <begin position="57"/>
        <end position="82"/>
    </location>
</feature>
<keyword evidence="9" id="KW-1185">Reference proteome</keyword>
<feature type="domain" description="BHLH" evidence="7">
    <location>
        <begin position="291"/>
        <end position="340"/>
    </location>
</feature>
<dbReference type="PROSITE" id="PS50888">
    <property type="entry name" value="BHLH"/>
    <property type="match status" value="1"/>
</dbReference>
<dbReference type="GO" id="GO:0005634">
    <property type="term" value="C:nucleus"/>
    <property type="evidence" value="ECO:0007669"/>
    <property type="project" value="UniProtKB-SubCell"/>
</dbReference>
<reference evidence="8" key="1">
    <citation type="submission" date="2020-06" db="EMBL/GenBank/DDBJ databases">
        <title>WGS assembly of Ceratodon purpureus strain R40.</title>
        <authorList>
            <person name="Carey S.B."/>
            <person name="Jenkins J."/>
            <person name="Shu S."/>
            <person name="Lovell J.T."/>
            <person name="Sreedasyam A."/>
            <person name="Maumus F."/>
            <person name="Tiley G.P."/>
            <person name="Fernandez-Pozo N."/>
            <person name="Barry K."/>
            <person name="Chen C."/>
            <person name="Wang M."/>
            <person name="Lipzen A."/>
            <person name="Daum C."/>
            <person name="Saski C.A."/>
            <person name="Payton A.C."/>
            <person name="Mcbreen J.C."/>
            <person name="Conrad R.E."/>
            <person name="Kollar L.M."/>
            <person name="Olsson S."/>
            <person name="Huttunen S."/>
            <person name="Landis J.B."/>
            <person name="Wickett N.J."/>
            <person name="Johnson M.G."/>
            <person name="Rensing S.A."/>
            <person name="Grimwood J."/>
            <person name="Schmutz J."/>
            <person name="Mcdaniel S.F."/>
        </authorList>
    </citation>
    <scope>NUCLEOTIDE SEQUENCE</scope>
    <source>
        <strain evidence="8">R40</strain>
    </source>
</reference>
<dbReference type="InterPro" id="IPR051358">
    <property type="entry name" value="TF_AMS/ICE1/BHLH6-like"/>
</dbReference>
<comment type="caution">
    <text evidence="8">The sequence shown here is derived from an EMBL/GenBank/DDBJ whole genome shotgun (WGS) entry which is preliminary data.</text>
</comment>
<dbReference type="InterPro" id="IPR045865">
    <property type="entry name" value="ACT-like_dom_sf"/>
</dbReference>
<dbReference type="CDD" id="cd04873">
    <property type="entry name" value="ACT_UUR-ACR-like"/>
    <property type="match status" value="1"/>
</dbReference>
<sequence length="520" mass="56909">MYIYTLHHLCTQITQGAGKSYIKHLTSENLDTWVERRGIRPLLATNIDMYRAGHMPVSTTESPPSTQQLLQPHPQSHGTRASPSVKLQDAAILCQPSSTYFNSNTSPSVMSRIKELGMQEDMKRKWPPAGSEGLDHSPLWLRREQDPQMVPKLSPALPVVSAKINPNSMSAQSKQYSMSRLFQEISQAEIPGKQWSNVINQARSDLTDRHNVAVASPCETTAFMHDRNASASPSEHAMSEDHTSSVEFRQAGSPDVELKRTGSISSEDFVDLDSTVRGGRGRSLPRNSDINTVSKNLVSERKRRKKLNDGLYSLRALVPKISKMDKASIVGDAIEHVKELQQQIETIESEIAEMESKRCANIVDEDSGGSMLSESGKHAAIAVSVSGICEVVEAAAKPMGEVAANDNSVTVASTADVTSADSQGQPPVADQKTILKMDVAKLEDQTYQLQISCQRAPGVLVQLTQALESLDLDVLNAYHTSFQESILNTFIVEMKNLNSGEAEDVRSSLLDAVAQHGLVH</sequence>
<protein>
    <recommendedName>
        <fullName evidence="7">BHLH domain-containing protein</fullName>
    </recommendedName>
</protein>
<dbReference type="InterPro" id="IPR036638">
    <property type="entry name" value="HLH_DNA-bd_sf"/>
</dbReference>
<evidence type="ECO:0000256" key="5">
    <source>
        <dbReference type="SAM" id="Coils"/>
    </source>
</evidence>
<dbReference type="Gene3D" id="4.10.280.10">
    <property type="entry name" value="Helix-loop-helix DNA-binding domain"/>
    <property type="match status" value="1"/>
</dbReference>
<evidence type="ECO:0000313" key="9">
    <source>
        <dbReference type="Proteomes" id="UP000822688"/>
    </source>
</evidence>
<keyword evidence="4" id="KW-0539">Nucleus</keyword>
<comment type="subcellular location">
    <subcellularLocation>
        <location evidence="1">Nucleus</location>
    </subcellularLocation>
</comment>
<dbReference type="Proteomes" id="UP000822688">
    <property type="component" value="Chromosome 10"/>
</dbReference>
<dbReference type="InterPro" id="IPR011598">
    <property type="entry name" value="bHLH_dom"/>
</dbReference>
<evidence type="ECO:0000256" key="4">
    <source>
        <dbReference type="ARBA" id="ARBA00023242"/>
    </source>
</evidence>
<evidence type="ECO:0000256" key="2">
    <source>
        <dbReference type="ARBA" id="ARBA00023015"/>
    </source>
</evidence>
<dbReference type="InterPro" id="IPR054502">
    <property type="entry name" value="bHLH-TF_ACT-like_plant"/>
</dbReference>
<dbReference type="SMART" id="SM00353">
    <property type="entry name" value="HLH"/>
    <property type="match status" value="1"/>
</dbReference>
<evidence type="ECO:0000256" key="1">
    <source>
        <dbReference type="ARBA" id="ARBA00004123"/>
    </source>
</evidence>
<dbReference type="AlphaFoldDB" id="A0A8T0GM46"/>
<dbReference type="SUPFAM" id="SSF55021">
    <property type="entry name" value="ACT-like"/>
    <property type="match status" value="1"/>
</dbReference>
<dbReference type="CDD" id="cd11443">
    <property type="entry name" value="bHLH_AtAMS_like"/>
    <property type="match status" value="1"/>
</dbReference>
<dbReference type="SUPFAM" id="SSF47459">
    <property type="entry name" value="HLH, helix-loop-helix DNA-binding domain"/>
    <property type="match status" value="1"/>
</dbReference>
<evidence type="ECO:0000256" key="3">
    <source>
        <dbReference type="ARBA" id="ARBA00023163"/>
    </source>
</evidence>
<organism evidence="8 9">
    <name type="scientific">Ceratodon purpureus</name>
    <name type="common">Fire moss</name>
    <name type="synonym">Dicranum purpureum</name>
    <dbReference type="NCBI Taxonomy" id="3225"/>
    <lineage>
        <taxon>Eukaryota</taxon>
        <taxon>Viridiplantae</taxon>
        <taxon>Streptophyta</taxon>
        <taxon>Embryophyta</taxon>
        <taxon>Bryophyta</taxon>
        <taxon>Bryophytina</taxon>
        <taxon>Bryopsida</taxon>
        <taxon>Dicranidae</taxon>
        <taxon>Pseudoditrichales</taxon>
        <taxon>Ditrichaceae</taxon>
        <taxon>Ceratodon</taxon>
    </lineage>
</organism>
<feature type="coiled-coil region" evidence="5">
    <location>
        <begin position="330"/>
        <end position="357"/>
    </location>
</feature>
<dbReference type="EMBL" id="CM026431">
    <property type="protein sequence ID" value="KAG0558112.1"/>
    <property type="molecule type" value="Genomic_DNA"/>
</dbReference>
<keyword evidence="3" id="KW-0804">Transcription</keyword>
<dbReference type="Pfam" id="PF00010">
    <property type="entry name" value="HLH"/>
    <property type="match status" value="1"/>
</dbReference>
<evidence type="ECO:0000313" key="8">
    <source>
        <dbReference type="EMBL" id="KAG0558112.1"/>
    </source>
</evidence>
<accession>A0A8T0GM46</accession>
<keyword evidence="5" id="KW-0175">Coiled coil</keyword>